<evidence type="ECO:0000256" key="2">
    <source>
        <dbReference type="ARBA" id="ARBA00023015"/>
    </source>
</evidence>
<dbReference type="EMBL" id="JBHSKD010000008">
    <property type="protein sequence ID" value="MFC5176788.1"/>
    <property type="molecule type" value="Genomic_DNA"/>
</dbReference>
<evidence type="ECO:0000313" key="8">
    <source>
        <dbReference type="Proteomes" id="UP001596087"/>
    </source>
</evidence>
<protein>
    <submittedName>
        <fullName evidence="7">TetR/AcrR family transcriptional regulator</fullName>
    </submittedName>
</protein>
<dbReference type="Gene3D" id="1.10.357.10">
    <property type="entry name" value="Tetracycline Repressor, domain 2"/>
    <property type="match status" value="1"/>
</dbReference>
<evidence type="ECO:0000256" key="3">
    <source>
        <dbReference type="ARBA" id="ARBA00023125"/>
    </source>
</evidence>
<feature type="domain" description="HTH tetR-type" evidence="6">
    <location>
        <begin position="10"/>
        <end position="70"/>
    </location>
</feature>
<dbReference type="InterPro" id="IPR050109">
    <property type="entry name" value="HTH-type_TetR-like_transc_reg"/>
</dbReference>
<dbReference type="PANTHER" id="PTHR30055">
    <property type="entry name" value="HTH-TYPE TRANSCRIPTIONAL REGULATOR RUTR"/>
    <property type="match status" value="1"/>
</dbReference>
<keyword evidence="4" id="KW-0804">Transcription</keyword>
<dbReference type="InterPro" id="IPR009057">
    <property type="entry name" value="Homeodomain-like_sf"/>
</dbReference>
<sequence length="200" mass="21026">MPKVTDEHRAARREQILDAAVRCVAREGFHRTTMAQVIAEADLSAGAVYGYFKGKPDLIKAIAGRALGGFSDILLAVADGPGPVSPATGLRAVVRAVERVSVETDGAFPKVALHAWSEAARDTEVREIVAVNLAGLQEAWLAVLRRSDADGTLPAGDHAAMARVMIGLMPGFLVQSSLFGVVDADAYVGGFEALTSTRAD</sequence>
<dbReference type="Proteomes" id="UP001596087">
    <property type="component" value="Unassembled WGS sequence"/>
</dbReference>
<evidence type="ECO:0000259" key="6">
    <source>
        <dbReference type="PROSITE" id="PS50977"/>
    </source>
</evidence>
<proteinExistence type="predicted"/>
<name>A0ABW0BHX8_9ACTN</name>
<dbReference type="InterPro" id="IPR036271">
    <property type="entry name" value="Tet_transcr_reg_TetR-rel_C_sf"/>
</dbReference>
<evidence type="ECO:0000313" key="7">
    <source>
        <dbReference type="EMBL" id="MFC5176788.1"/>
    </source>
</evidence>
<dbReference type="InterPro" id="IPR039538">
    <property type="entry name" value="BetI_C"/>
</dbReference>
<dbReference type="PROSITE" id="PS01081">
    <property type="entry name" value="HTH_TETR_1"/>
    <property type="match status" value="1"/>
</dbReference>
<dbReference type="InterPro" id="IPR001647">
    <property type="entry name" value="HTH_TetR"/>
</dbReference>
<dbReference type="SUPFAM" id="SSF48498">
    <property type="entry name" value="Tetracyclin repressor-like, C-terminal domain"/>
    <property type="match status" value="1"/>
</dbReference>
<evidence type="ECO:0000256" key="4">
    <source>
        <dbReference type="ARBA" id="ARBA00023163"/>
    </source>
</evidence>
<keyword evidence="8" id="KW-1185">Reference proteome</keyword>
<keyword evidence="3 5" id="KW-0238">DNA-binding</keyword>
<gene>
    <name evidence="7" type="ORF">ACFPGP_08900</name>
</gene>
<feature type="DNA-binding region" description="H-T-H motif" evidence="5">
    <location>
        <begin position="33"/>
        <end position="52"/>
    </location>
</feature>
<reference evidence="8" key="1">
    <citation type="journal article" date="2019" name="Int. J. Syst. Evol. Microbiol.">
        <title>The Global Catalogue of Microorganisms (GCM) 10K type strain sequencing project: providing services to taxonomists for standard genome sequencing and annotation.</title>
        <authorList>
            <consortium name="The Broad Institute Genomics Platform"/>
            <consortium name="The Broad Institute Genome Sequencing Center for Infectious Disease"/>
            <person name="Wu L."/>
            <person name="Ma J."/>
        </authorList>
    </citation>
    <scope>NUCLEOTIDE SEQUENCE [LARGE SCALE GENOMIC DNA]</scope>
    <source>
        <strain evidence="8">DFY41</strain>
    </source>
</reference>
<accession>A0ABW0BHX8</accession>
<dbReference type="PROSITE" id="PS50977">
    <property type="entry name" value="HTH_TETR_2"/>
    <property type="match status" value="1"/>
</dbReference>
<keyword evidence="2" id="KW-0805">Transcription regulation</keyword>
<dbReference type="PANTHER" id="PTHR30055:SF229">
    <property type="entry name" value="HTH-TYPE TRANSCRIPTIONAL REPRESSOR RV1474C"/>
    <property type="match status" value="1"/>
</dbReference>
<dbReference type="PRINTS" id="PR00455">
    <property type="entry name" value="HTHTETR"/>
</dbReference>
<organism evidence="7 8">
    <name type="scientific">Nocardioides taihuensis</name>
    <dbReference type="NCBI Taxonomy" id="1835606"/>
    <lineage>
        <taxon>Bacteria</taxon>
        <taxon>Bacillati</taxon>
        <taxon>Actinomycetota</taxon>
        <taxon>Actinomycetes</taxon>
        <taxon>Propionibacteriales</taxon>
        <taxon>Nocardioidaceae</taxon>
        <taxon>Nocardioides</taxon>
    </lineage>
</organism>
<dbReference type="RefSeq" id="WP_378589342.1">
    <property type="nucleotide sequence ID" value="NZ_JBHSKD010000008.1"/>
</dbReference>
<evidence type="ECO:0000256" key="5">
    <source>
        <dbReference type="PROSITE-ProRule" id="PRU00335"/>
    </source>
</evidence>
<comment type="caution">
    <text evidence="7">The sequence shown here is derived from an EMBL/GenBank/DDBJ whole genome shotgun (WGS) entry which is preliminary data.</text>
</comment>
<dbReference type="Pfam" id="PF00440">
    <property type="entry name" value="TetR_N"/>
    <property type="match status" value="1"/>
</dbReference>
<keyword evidence="1" id="KW-0678">Repressor</keyword>
<evidence type="ECO:0000256" key="1">
    <source>
        <dbReference type="ARBA" id="ARBA00022491"/>
    </source>
</evidence>
<dbReference type="Pfam" id="PF13977">
    <property type="entry name" value="TetR_C_6"/>
    <property type="match status" value="1"/>
</dbReference>
<dbReference type="InterPro" id="IPR023772">
    <property type="entry name" value="DNA-bd_HTH_TetR-type_CS"/>
</dbReference>
<dbReference type="SUPFAM" id="SSF46689">
    <property type="entry name" value="Homeodomain-like"/>
    <property type="match status" value="1"/>
</dbReference>